<evidence type="ECO:0000256" key="3">
    <source>
        <dbReference type="ARBA" id="ARBA00022516"/>
    </source>
</evidence>
<keyword evidence="4 12" id="KW-0808">Transferase</keyword>
<feature type="active site" evidence="12">
    <location>
        <position position="233"/>
    </location>
</feature>
<dbReference type="PROSITE" id="PS50035">
    <property type="entry name" value="PLD"/>
    <property type="match status" value="2"/>
</dbReference>
<dbReference type="InterPro" id="IPR025202">
    <property type="entry name" value="PLD-like_dom"/>
</dbReference>
<keyword evidence="6" id="KW-0677">Repeat</keyword>
<keyword evidence="3 12" id="KW-0444">Lipid biosynthesis</keyword>
<dbReference type="Proteomes" id="UP001549799">
    <property type="component" value="Unassembled WGS sequence"/>
</dbReference>
<dbReference type="Pfam" id="PF13396">
    <property type="entry name" value="PLDc_N"/>
    <property type="match status" value="1"/>
</dbReference>
<evidence type="ECO:0000256" key="2">
    <source>
        <dbReference type="ARBA" id="ARBA00022475"/>
    </source>
</evidence>
<evidence type="ECO:0000259" key="14">
    <source>
        <dbReference type="PROSITE" id="PS50035"/>
    </source>
</evidence>
<feature type="transmembrane region" description="Helical" evidence="12">
    <location>
        <begin position="12"/>
        <end position="30"/>
    </location>
</feature>
<name>A0ABV2SXV8_9FLAO</name>
<comment type="caution">
    <text evidence="15">The sequence shown here is derived from an EMBL/GenBank/DDBJ whole genome shotgun (WGS) entry which is preliminary data.</text>
</comment>
<evidence type="ECO:0000256" key="13">
    <source>
        <dbReference type="NCBIfam" id="TIGR04265"/>
    </source>
</evidence>
<evidence type="ECO:0000256" key="12">
    <source>
        <dbReference type="HAMAP-Rule" id="MF_01916"/>
    </source>
</evidence>
<dbReference type="CDD" id="cd09112">
    <property type="entry name" value="PLDc_CLS_2"/>
    <property type="match status" value="1"/>
</dbReference>
<accession>A0ABV2SXV8</accession>
<feature type="active site" evidence="12">
    <location>
        <position position="411"/>
    </location>
</feature>
<feature type="active site" evidence="12">
    <location>
        <position position="404"/>
    </location>
</feature>
<evidence type="ECO:0000256" key="10">
    <source>
        <dbReference type="ARBA" id="ARBA00023209"/>
    </source>
</evidence>
<keyword evidence="11 12" id="KW-1208">Phospholipid metabolism</keyword>
<protein>
    <recommendedName>
        <fullName evidence="12 13">Cardiolipin synthase</fullName>
        <shortName evidence="12">CL synthase</shortName>
        <ecNumber evidence="12 13">2.7.8.-</ecNumber>
    </recommendedName>
</protein>
<dbReference type="InterPro" id="IPR027379">
    <property type="entry name" value="CLS_N"/>
</dbReference>
<dbReference type="Pfam" id="PF13091">
    <property type="entry name" value="PLDc_2"/>
    <property type="match status" value="2"/>
</dbReference>
<sequence>MYSFFKEHLWQILLGINYLLVIFFSIFIVLKNSNPIRTLSYLFALAALPFLGLLVYYFFGQDYRKYKIFEKKSVLDNIKLKEWREAFKFTQKENKEFREEFGEGIFKIYKLLQNNDKAVVTFQNKAKILINGEQKFKLLLQDLKAAESHIHVEYFIVVDDELGIQILDLLCEKAKNGVHVRLIYDDVGSTISPKTKQKLSDSGVEHHAFMPVTFSRFTSKFNYRDHRKIVIVDGIVGYVGGINIRKKYDNTYNNNIYWRDTHLRLEGDAVGSLQASFLLNWDFVSNSKIDIRKVMQKPLIETKNTTAVQIVASGPDTDWASIMEALFLAINSANDSIYITSPYLIPNAEILAALTTASRSGVEVKVIIPKDSDSWAAKYATDSYIEEFLDSGIEVYRYTKGFVHAKTIVIDSNLSSIGTANLDYRSFTINFEINAMIYDTEISSQMKKMFMEDLKDCEIVDVERWKNRPLSKKLRESFSRLWAPLL</sequence>
<feature type="transmembrane region" description="Helical" evidence="12">
    <location>
        <begin position="39"/>
        <end position="59"/>
    </location>
</feature>
<dbReference type="RefSeq" id="WP_354616535.1">
    <property type="nucleotide sequence ID" value="NZ_JBEXAE010000010.1"/>
</dbReference>
<evidence type="ECO:0000256" key="11">
    <source>
        <dbReference type="ARBA" id="ARBA00023264"/>
    </source>
</evidence>
<comment type="function">
    <text evidence="12">Catalyzes the reversible phosphatidyl group transfer from one phosphatidylglycerol molecule to another to form cardiolipin (CL) (diphosphatidylglycerol) and glycerol.</text>
</comment>
<dbReference type="NCBIfam" id="TIGR04265">
    <property type="entry name" value="bac_cardiolipin"/>
    <property type="match status" value="1"/>
</dbReference>
<proteinExistence type="inferred from homology"/>
<keyword evidence="2 12" id="KW-1003">Cell membrane</keyword>
<organism evidence="15 16">
    <name type="scientific">Sediminicola arcticus</name>
    <dbReference type="NCBI Taxonomy" id="1574308"/>
    <lineage>
        <taxon>Bacteria</taxon>
        <taxon>Pseudomonadati</taxon>
        <taxon>Bacteroidota</taxon>
        <taxon>Flavobacteriia</taxon>
        <taxon>Flavobacteriales</taxon>
        <taxon>Flavobacteriaceae</taxon>
        <taxon>Sediminicola</taxon>
    </lineage>
</organism>
<keyword evidence="8 12" id="KW-0443">Lipid metabolism</keyword>
<evidence type="ECO:0000256" key="8">
    <source>
        <dbReference type="ARBA" id="ARBA00023098"/>
    </source>
</evidence>
<dbReference type="InterPro" id="IPR001736">
    <property type="entry name" value="PLipase_D/transphosphatidylase"/>
</dbReference>
<evidence type="ECO:0000256" key="6">
    <source>
        <dbReference type="ARBA" id="ARBA00022737"/>
    </source>
</evidence>
<comment type="subcellular location">
    <subcellularLocation>
        <location evidence="1 12">Cell membrane</location>
        <topology evidence="1 12">Multi-pass membrane protein</topology>
    </subcellularLocation>
</comment>
<dbReference type="SUPFAM" id="SSF56024">
    <property type="entry name" value="Phospholipase D/nuclease"/>
    <property type="match status" value="2"/>
</dbReference>
<dbReference type="PANTHER" id="PTHR21248">
    <property type="entry name" value="CARDIOLIPIN SYNTHASE"/>
    <property type="match status" value="1"/>
</dbReference>
<evidence type="ECO:0000256" key="5">
    <source>
        <dbReference type="ARBA" id="ARBA00022692"/>
    </source>
</evidence>
<dbReference type="CDD" id="cd09110">
    <property type="entry name" value="PLDc_CLS_1"/>
    <property type="match status" value="1"/>
</dbReference>
<gene>
    <name evidence="15" type="primary">cls</name>
    <name evidence="15" type="ORF">ABXZ36_15195</name>
</gene>
<evidence type="ECO:0000313" key="16">
    <source>
        <dbReference type="Proteomes" id="UP001549799"/>
    </source>
</evidence>
<keyword evidence="9 12" id="KW-0472">Membrane</keyword>
<feature type="domain" description="PLD phosphodiesterase" evidence="14">
    <location>
        <begin position="221"/>
        <end position="248"/>
    </location>
</feature>
<dbReference type="PANTHER" id="PTHR21248:SF22">
    <property type="entry name" value="PHOSPHOLIPASE D"/>
    <property type="match status" value="1"/>
</dbReference>
<reference evidence="15 16" key="1">
    <citation type="submission" date="2024-07" db="EMBL/GenBank/DDBJ databases">
        <title>The genome sequence of type strain Sediminicola arcticus GDMCC 1.2805.</title>
        <authorList>
            <person name="Liu Y."/>
        </authorList>
    </citation>
    <scope>NUCLEOTIDE SEQUENCE [LARGE SCALE GENOMIC DNA]</scope>
    <source>
        <strain evidence="15 16">GDMCC 1.2805</strain>
    </source>
</reference>
<dbReference type="SMART" id="SM00155">
    <property type="entry name" value="PLDc"/>
    <property type="match status" value="2"/>
</dbReference>
<dbReference type="HAMAP" id="MF_01916">
    <property type="entry name" value="Cardiolipin_synth_Cls"/>
    <property type="match status" value="1"/>
</dbReference>
<feature type="domain" description="PLD phosphodiesterase" evidence="14">
    <location>
        <begin position="399"/>
        <end position="426"/>
    </location>
</feature>
<evidence type="ECO:0000256" key="1">
    <source>
        <dbReference type="ARBA" id="ARBA00004651"/>
    </source>
</evidence>
<evidence type="ECO:0000256" key="7">
    <source>
        <dbReference type="ARBA" id="ARBA00022989"/>
    </source>
</evidence>
<evidence type="ECO:0000256" key="9">
    <source>
        <dbReference type="ARBA" id="ARBA00023136"/>
    </source>
</evidence>
<evidence type="ECO:0000313" key="15">
    <source>
        <dbReference type="EMBL" id="MET6991992.1"/>
    </source>
</evidence>
<keyword evidence="10 12" id="KW-0594">Phospholipid biosynthesis</keyword>
<dbReference type="Gene3D" id="3.30.870.10">
    <property type="entry name" value="Endonuclease Chain A"/>
    <property type="match status" value="2"/>
</dbReference>
<dbReference type="EMBL" id="JBEXAE010000010">
    <property type="protein sequence ID" value="MET6991992.1"/>
    <property type="molecule type" value="Genomic_DNA"/>
</dbReference>
<dbReference type="InterPro" id="IPR022924">
    <property type="entry name" value="Cardiolipin_synthase"/>
</dbReference>
<keyword evidence="5 12" id="KW-0812">Transmembrane</keyword>
<comment type="catalytic activity">
    <reaction evidence="12">
        <text>2 a 1,2-diacyl-sn-glycero-3-phospho-(1'-sn-glycerol) = a cardiolipin + glycerol</text>
        <dbReference type="Rhea" id="RHEA:31451"/>
        <dbReference type="ChEBI" id="CHEBI:17754"/>
        <dbReference type="ChEBI" id="CHEBI:62237"/>
        <dbReference type="ChEBI" id="CHEBI:64716"/>
    </reaction>
</comment>
<keyword evidence="7 12" id="KW-1133">Transmembrane helix</keyword>
<feature type="active site" evidence="12">
    <location>
        <position position="406"/>
    </location>
</feature>
<dbReference type="EC" id="2.7.8.-" evidence="12 13"/>
<feature type="active site" evidence="12">
    <location>
        <position position="226"/>
    </location>
</feature>
<feature type="active site" evidence="12">
    <location>
        <position position="228"/>
    </location>
</feature>
<evidence type="ECO:0000256" key="4">
    <source>
        <dbReference type="ARBA" id="ARBA00022679"/>
    </source>
</evidence>
<keyword evidence="16" id="KW-1185">Reference proteome</keyword>
<dbReference type="InterPro" id="IPR030874">
    <property type="entry name" value="Cardiolipin_synth_Firmi"/>
</dbReference>
<comment type="similarity">
    <text evidence="12">Belongs to the phospholipase D family. Cardiolipin synthase subfamily.</text>
</comment>